<evidence type="ECO:0000313" key="3">
    <source>
        <dbReference type="Proteomes" id="UP000000305"/>
    </source>
</evidence>
<name>E9I178_DAPPU</name>
<feature type="compositionally biased region" description="Low complexity" evidence="1">
    <location>
        <begin position="168"/>
        <end position="183"/>
    </location>
</feature>
<dbReference type="HOGENOM" id="CLU_720757_0_0_1"/>
<feature type="compositionally biased region" description="Polar residues" evidence="1">
    <location>
        <begin position="131"/>
        <end position="142"/>
    </location>
</feature>
<dbReference type="InParanoid" id="E9I178"/>
<sequence length="384" mass="43630">CYKALSRLHHVYFNDTSTSGYPGNPPASRLSATKVTTSAWRPLSDTNHRILRSNFETTTKNLIVNVSNMSDDLSDDILNDLEEYDWEVNDFEDLTQSDCDHNCSPTPELDIKIEIDEVDLTKDEGSHNEPEPSTSKATTSLRRTSRVRKTNRIKPDVLKVTTKKSNKSKSTTTVSTQTTITSTSTSKEIIWRPATTLVPPIKTKHPLTNPTFTQALNKLRPKPDCQIRIGNEALHMITAPGRNPILNTHTDVDETFGTDLSGKLFWTRKGHNLHSLTAQWGKIDQYCWRLQRYLRLINLGLAIETDQTNSTAFTTLLINYQEFENDLISFTTSLKKDLLIDKNGLSAIIKSKAKRSRRRILEDEDEEVQTAINDLREVLKDLKE</sequence>
<reference evidence="2 3" key="1">
    <citation type="journal article" date="2011" name="Science">
        <title>The ecoresponsive genome of Daphnia pulex.</title>
        <authorList>
            <person name="Colbourne J.K."/>
            <person name="Pfrender M.E."/>
            <person name="Gilbert D."/>
            <person name="Thomas W.K."/>
            <person name="Tucker A."/>
            <person name="Oakley T.H."/>
            <person name="Tokishita S."/>
            <person name="Aerts A."/>
            <person name="Arnold G.J."/>
            <person name="Basu M.K."/>
            <person name="Bauer D.J."/>
            <person name="Caceres C.E."/>
            <person name="Carmel L."/>
            <person name="Casola C."/>
            <person name="Choi J.H."/>
            <person name="Detter J.C."/>
            <person name="Dong Q."/>
            <person name="Dusheyko S."/>
            <person name="Eads B.D."/>
            <person name="Frohlich T."/>
            <person name="Geiler-Samerotte K.A."/>
            <person name="Gerlach D."/>
            <person name="Hatcher P."/>
            <person name="Jogdeo S."/>
            <person name="Krijgsveld J."/>
            <person name="Kriventseva E.V."/>
            <person name="Kultz D."/>
            <person name="Laforsch C."/>
            <person name="Lindquist E."/>
            <person name="Lopez J."/>
            <person name="Manak J.R."/>
            <person name="Muller J."/>
            <person name="Pangilinan J."/>
            <person name="Patwardhan R.P."/>
            <person name="Pitluck S."/>
            <person name="Pritham E.J."/>
            <person name="Rechtsteiner A."/>
            <person name="Rho M."/>
            <person name="Rogozin I.B."/>
            <person name="Sakarya O."/>
            <person name="Salamov A."/>
            <person name="Schaack S."/>
            <person name="Shapiro H."/>
            <person name="Shiga Y."/>
            <person name="Skalitzky C."/>
            <person name="Smith Z."/>
            <person name="Souvorov A."/>
            <person name="Sung W."/>
            <person name="Tang Z."/>
            <person name="Tsuchiya D."/>
            <person name="Tu H."/>
            <person name="Vos H."/>
            <person name="Wang M."/>
            <person name="Wolf Y.I."/>
            <person name="Yamagata H."/>
            <person name="Yamada T."/>
            <person name="Ye Y."/>
            <person name="Shaw J.R."/>
            <person name="Andrews J."/>
            <person name="Crease T.J."/>
            <person name="Tang H."/>
            <person name="Lucas S.M."/>
            <person name="Robertson H.M."/>
            <person name="Bork P."/>
            <person name="Koonin E.V."/>
            <person name="Zdobnov E.M."/>
            <person name="Grigoriev I.V."/>
            <person name="Lynch M."/>
            <person name="Boore J.L."/>
        </authorList>
    </citation>
    <scope>NUCLEOTIDE SEQUENCE [LARGE SCALE GENOMIC DNA]</scope>
</reference>
<accession>E9I178</accession>
<feature type="compositionally biased region" description="Basic residues" evidence="1">
    <location>
        <begin position="143"/>
        <end position="152"/>
    </location>
</feature>
<keyword evidence="3" id="KW-1185">Reference proteome</keyword>
<evidence type="ECO:0000256" key="1">
    <source>
        <dbReference type="SAM" id="MobiDB-lite"/>
    </source>
</evidence>
<protein>
    <submittedName>
        <fullName evidence="2">Uncharacterized protein</fullName>
    </submittedName>
</protein>
<dbReference type="EMBL" id="GL733720">
    <property type="protein sequence ID" value="EFX62252.1"/>
    <property type="molecule type" value="Genomic_DNA"/>
</dbReference>
<dbReference type="AlphaFoldDB" id="E9I178"/>
<proteinExistence type="predicted"/>
<evidence type="ECO:0000313" key="2">
    <source>
        <dbReference type="EMBL" id="EFX62252.1"/>
    </source>
</evidence>
<feature type="non-terminal residue" evidence="2">
    <location>
        <position position="1"/>
    </location>
</feature>
<dbReference type="KEGG" id="dpx:DAPPUDRAFT_120388"/>
<feature type="region of interest" description="Disordered" evidence="1">
    <location>
        <begin position="122"/>
        <end position="183"/>
    </location>
</feature>
<gene>
    <name evidence="2" type="ORF">DAPPUDRAFT_120388</name>
</gene>
<organism evidence="2 3">
    <name type="scientific">Daphnia pulex</name>
    <name type="common">Water flea</name>
    <dbReference type="NCBI Taxonomy" id="6669"/>
    <lineage>
        <taxon>Eukaryota</taxon>
        <taxon>Metazoa</taxon>
        <taxon>Ecdysozoa</taxon>
        <taxon>Arthropoda</taxon>
        <taxon>Crustacea</taxon>
        <taxon>Branchiopoda</taxon>
        <taxon>Diplostraca</taxon>
        <taxon>Cladocera</taxon>
        <taxon>Anomopoda</taxon>
        <taxon>Daphniidae</taxon>
        <taxon>Daphnia</taxon>
    </lineage>
</organism>
<dbReference type="Proteomes" id="UP000000305">
    <property type="component" value="Unassembled WGS sequence"/>
</dbReference>